<dbReference type="CDD" id="cd03244">
    <property type="entry name" value="ABCC_MRP_domain2"/>
    <property type="match status" value="1"/>
</dbReference>
<evidence type="ECO:0000256" key="3">
    <source>
        <dbReference type="ARBA" id="ARBA00022692"/>
    </source>
</evidence>
<dbReference type="PANTHER" id="PTHR24223:SF10">
    <property type="entry name" value="ATP-BINDING CASSETTE SUB-FAMILY C MEMBER 12"/>
    <property type="match status" value="1"/>
</dbReference>
<protein>
    <submittedName>
        <fullName evidence="15">Uncharacterized protein</fullName>
    </submittedName>
</protein>
<proteinExistence type="predicted"/>
<comment type="catalytic activity">
    <reaction evidence="11">
        <text>an S-substituted glutathione(in) + ATP + H2O = an S-substituted glutathione(out) + ADP + phosphate + H(+)</text>
        <dbReference type="Rhea" id="RHEA:19121"/>
        <dbReference type="ChEBI" id="CHEBI:15377"/>
        <dbReference type="ChEBI" id="CHEBI:15378"/>
        <dbReference type="ChEBI" id="CHEBI:30616"/>
        <dbReference type="ChEBI" id="CHEBI:43474"/>
        <dbReference type="ChEBI" id="CHEBI:90779"/>
        <dbReference type="ChEBI" id="CHEBI:456216"/>
        <dbReference type="EC" id="7.6.2.3"/>
    </reaction>
    <physiologicalReaction direction="left-to-right" evidence="11">
        <dbReference type="Rhea" id="RHEA:19122"/>
    </physiologicalReaction>
</comment>
<dbReference type="InterPro" id="IPR050173">
    <property type="entry name" value="ABC_transporter_C-like"/>
</dbReference>
<evidence type="ECO:0000256" key="4">
    <source>
        <dbReference type="ARBA" id="ARBA00022741"/>
    </source>
</evidence>
<evidence type="ECO:0000256" key="2">
    <source>
        <dbReference type="ARBA" id="ARBA00022448"/>
    </source>
</evidence>
<comment type="subcellular location">
    <subcellularLocation>
        <location evidence="1">Membrane</location>
        <topology evidence="1">Multi-pass membrane protein</topology>
    </subcellularLocation>
</comment>
<dbReference type="GO" id="GO:0016887">
    <property type="term" value="F:ATP hydrolysis activity"/>
    <property type="evidence" value="ECO:0007669"/>
    <property type="project" value="InterPro"/>
</dbReference>
<dbReference type="InterPro" id="IPR036640">
    <property type="entry name" value="ABC1_TM_sf"/>
</dbReference>
<sequence length="357" mass="40111">MKRMENISRSPWISLTTSTIQGLTTIHAYDKREQYIELFKGMNDTNSNHFLLFNCGNRWLSFRLDFLSAAVTLFVGLFVVLGPASISPALKGLALSYTIQLTGTLQYTVKLSTELEARFTSVERLQEYITDCVSEAPRKVKHAAIPDGWPIKGAITFQGYQMKYRENTPIVLNGLNLSIAGREKIGIVGRTGSAGGKVFIDDIDTSLIGLEDLRSKLSVIPQDPVLFVGSVRYNLDPFNCYNEEAIWQALEKTYMKETISNLPEKLDSQVVENGENFSVGERQLICMARALLRNSKIILLDEATASIDTETDSLIQHTIRESFQDCTMLTIAHRINTVLEYDKILVMENGQVSRLLH</sequence>
<feature type="domain" description="ABC transporter" evidence="13">
    <location>
        <begin position="140"/>
        <end position="356"/>
    </location>
</feature>
<dbReference type="SUPFAM" id="SSF52540">
    <property type="entry name" value="P-loop containing nucleoside triphosphate hydrolases"/>
    <property type="match status" value="1"/>
</dbReference>
<evidence type="ECO:0000259" key="13">
    <source>
        <dbReference type="PROSITE" id="PS50893"/>
    </source>
</evidence>
<dbReference type="PROSITE" id="PS00211">
    <property type="entry name" value="ABC_TRANSPORTER_1"/>
    <property type="match status" value="1"/>
</dbReference>
<dbReference type="Gene3D" id="1.20.1560.10">
    <property type="entry name" value="ABC transporter type 1, transmembrane domain"/>
    <property type="match status" value="1"/>
</dbReference>
<organism evidence="15 16">
    <name type="scientific">Synaphobranchus kaupii</name>
    <name type="common">Kaup's arrowtooth eel</name>
    <dbReference type="NCBI Taxonomy" id="118154"/>
    <lineage>
        <taxon>Eukaryota</taxon>
        <taxon>Metazoa</taxon>
        <taxon>Chordata</taxon>
        <taxon>Craniata</taxon>
        <taxon>Vertebrata</taxon>
        <taxon>Euteleostomi</taxon>
        <taxon>Actinopterygii</taxon>
        <taxon>Neopterygii</taxon>
        <taxon>Teleostei</taxon>
        <taxon>Anguilliformes</taxon>
        <taxon>Synaphobranchidae</taxon>
        <taxon>Synaphobranchus</taxon>
    </lineage>
</organism>
<evidence type="ECO:0000256" key="7">
    <source>
        <dbReference type="ARBA" id="ARBA00023136"/>
    </source>
</evidence>
<keyword evidence="4" id="KW-0547">Nucleotide-binding</keyword>
<comment type="catalytic activity">
    <reaction evidence="10">
        <text>17beta-estradiol 17-O-(beta-D-glucuronate)(in) + ATP + H2O = 17beta-estradiol 17-O-(beta-D-glucuronate)(out) + ADP + phosphate + H(+)</text>
        <dbReference type="Rhea" id="RHEA:60128"/>
        <dbReference type="ChEBI" id="CHEBI:15377"/>
        <dbReference type="ChEBI" id="CHEBI:15378"/>
        <dbReference type="ChEBI" id="CHEBI:30616"/>
        <dbReference type="ChEBI" id="CHEBI:43474"/>
        <dbReference type="ChEBI" id="CHEBI:82961"/>
        <dbReference type="ChEBI" id="CHEBI:456216"/>
    </reaction>
    <physiologicalReaction direction="left-to-right" evidence="10">
        <dbReference type="Rhea" id="RHEA:60129"/>
    </physiologicalReaction>
</comment>
<evidence type="ECO:0000256" key="11">
    <source>
        <dbReference type="ARBA" id="ARBA00048007"/>
    </source>
</evidence>
<evidence type="ECO:0000313" key="15">
    <source>
        <dbReference type="EMBL" id="KAJ8340241.1"/>
    </source>
</evidence>
<evidence type="ECO:0000256" key="1">
    <source>
        <dbReference type="ARBA" id="ARBA00004141"/>
    </source>
</evidence>
<dbReference type="GO" id="GO:0016323">
    <property type="term" value="C:basolateral plasma membrane"/>
    <property type="evidence" value="ECO:0007669"/>
    <property type="project" value="UniProtKB-ARBA"/>
</dbReference>
<evidence type="ECO:0000256" key="6">
    <source>
        <dbReference type="ARBA" id="ARBA00022989"/>
    </source>
</evidence>
<dbReference type="AlphaFoldDB" id="A0A9Q1EJY9"/>
<dbReference type="GO" id="GO:0008559">
    <property type="term" value="F:ABC-type xenobiotic transporter activity"/>
    <property type="evidence" value="ECO:0007669"/>
    <property type="project" value="UniProtKB-EC"/>
</dbReference>
<keyword evidence="5" id="KW-0067">ATP-binding</keyword>
<dbReference type="OrthoDB" id="6500128at2759"/>
<dbReference type="PROSITE" id="PS50893">
    <property type="entry name" value="ABC_TRANSPORTER_2"/>
    <property type="match status" value="1"/>
</dbReference>
<dbReference type="GO" id="GO:0015431">
    <property type="term" value="F:ABC-type glutathione S-conjugate transporter activity"/>
    <property type="evidence" value="ECO:0007669"/>
    <property type="project" value="UniProtKB-EC"/>
</dbReference>
<evidence type="ECO:0000256" key="5">
    <source>
        <dbReference type="ARBA" id="ARBA00022840"/>
    </source>
</evidence>
<evidence type="ECO:0000256" key="12">
    <source>
        <dbReference type="SAM" id="Phobius"/>
    </source>
</evidence>
<accession>A0A9Q1EJY9</accession>
<comment type="catalytic activity">
    <reaction evidence="8">
        <text>ATP + H2O + xenobioticSide 1 = ADP + phosphate + xenobioticSide 2.</text>
        <dbReference type="EC" id="7.6.2.2"/>
    </reaction>
</comment>
<evidence type="ECO:0000256" key="10">
    <source>
        <dbReference type="ARBA" id="ARBA00047576"/>
    </source>
</evidence>
<dbReference type="PANTHER" id="PTHR24223">
    <property type="entry name" value="ATP-BINDING CASSETTE SUB-FAMILY C"/>
    <property type="match status" value="1"/>
</dbReference>
<evidence type="ECO:0000256" key="8">
    <source>
        <dbReference type="ARBA" id="ARBA00034018"/>
    </source>
</evidence>
<dbReference type="PROSITE" id="PS50929">
    <property type="entry name" value="ABC_TM1F"/>
    <property type="match status" value="1"/>
</dbReference>
<dbReference type="EMBL" id="JAINUF010000016">
    <property type="protein sequence ID" value="KAJ8340241.1"/>
    <property type="molecule type" value="Genomic_DNA"/>
</dbReference>
<keyword evidence="7 12" id="KW-0472">Membrane</keyword>
<gene>
    <name evidence="15" type="ORF">SKAU_G00348740</name>
</gene>
<keyword evidence="2" id="KW-0813">Transport</keyword>
<evidence type="ECO:0000259" key="14">
    <source>
        <dbReference type="PROSITE" id="PS50929"/>
    </source>
</evidence>
<reference evidence="15" key="1">
    <citation type="journal article" date="2023" name="Science">
        <title>Genome structures resolve the early diversification of teleost fishes.</title>
        <authorList>
            <person name="Parey E."/>
            <person name="Louis A."/>
            <person name="Montfort J."/>
            <person name="Bouchez O."/>
            <person name="Roques C."/>
            <person name="Iampietro C."/>
            <person name="Lluch J."/>
            <person name="Castinel A."/>
            <person name="Donnadieu C."/>
            <person name="Desvignes T."/>
            <person name="Floi Bucao C."/>
            <person name="Jouanno E."/>
            <person name="Wen M."/>
            <person name="Mejri S."/>
            <person name="Dirks R."/>
            <person name="Jansen H."/>
            <person name="Henkel C."/>
            <person name="Chen W.J."/>
            <person name="Zahm M."/>
            <person name="Cabau C."/>
            <person name="Klopp C."/>
            <person name="Thompson A.W."/>
            <person name="Robinson-Rechavi M."/>
            <person name="Braasch I."/>
            <person name="Lecointre G."/>
            <person name="Bobe J."/>
            <person name="Postlethwait J.H."/>
            <person name="Berthelot C."/>
            <person name="Roest Crollius H."/>
            <person name="Guiguen Y."/>
        </authorList>
    </citation>
    <scope>NUCLEOTIDE SEQUENCE</scope>
    <source>
        <strain evidence="15">WJC10195</strain>
    </source>
</reference>
<evidence type="ECO:0000313" key="16">
    <source>
        <dbReference type="Proteomes" id="UP001152622"/>
    </source>
</evidence>
<dbReference type="InterPro" id="IPR011527">
    <property type="entry name" value="ABC1_TM_dom"/>
</dbReference>
<keyword evidence="16" id="KW-1185">Reference proteome</keyword>
<dbReference type="SUPFAM" id="SSF90123">
    <property type="entry name" value="ABC transporter transmembrane region"/>
    <property type="match status" value="1"/>
</dbReference>
<dbReference type="Gene3D" id="3.40.50.300">
    <property type="entry name" value="P-loop containing nucleotide triphosphate hydrolases"/>
    <property type="match status" value="1"/>
</dbReference>
<dbReference type="InterPro" id="IPR027417">
    <property type="entry name" value="P-loop_NTPase"/>
</dbReference>
<dbReference type="InterPro" id="IPR003439">
    <property type="entry name" value="ABC_transporter-like_ATP-bd"/>
</dbReference>
<keyword evidence="3 12" id="KW-0812">Transmembrane</keyword>
<dbReference type="GO" id="GO:0005524">
    <property type="term" value="F:ATP binding"/>
    <property type="evidence" value="ECO:0007669"/>
    <property type="project" value="UniProtKB-KW"/>
</dbReference>
<feature type="transmembrane region" description="Helical" evidence="12">
    <location>
        <begin position="66"/>
        <end position="86"/>
    </location>
</feature>
<dbReference type="Proteomes" id="UP001152622">
    <property type="component" value="Chromosome 16"/>
</dbReference>
<keyword evidence="6 12" id="KW-1133">Transmembrane helix</keyword>
<evidence type="ECO:0000256" key="9">
    <source>
        <dbReference type="ARBA" id="ARBA00047523"/>
    </source>
</evidence>
<dbReference type="InterPro" id="IPR017871">
    <property type="entry name" value="ABC_transporter-like_CS"/>
</dbReference>
<comment type="caution">
    <text evidence="15">The sequence shown here is derived from an EMBL/GenBank/DDBJ whole genome shotgun (WGS) entry which is preliminary data.</text>
</comment>
<comment type="catalytic activity">
    <reaction evidence="9">
        <text>leukotriene C4(in) + ATP + H2O = leukotriene C4(out) + ADP + phosphate + H(+)</text>
        <dbReference type="Rhea" id="RHEA:38963"/>
        <dbReference type="ChEBI" id="CHEBI:15377"/>
        <dbReference type="ChEBI" id="CHEBI:15378"/>
        <dbReference type="ChEBI" id="CHEBI:30616"/>
        <dbReference type="ChEBI" id="CHEBI:43474"/>
        <dbReference type="ChEBI" id="CHEBI:57973"/>
        <dbReference type="ChEBI" id="CHEBI:456216"/>
    </reaction>
    <physiologicalReaction direction="left-to-right" evidence="9">
        <dbReference type="Rhea" id="RHEA:38964"/>
    </physiologicalReaction>
</comment>
<name>A0A9Q1EJY9_SYNKA</name>
<dbReference type="Pfam" id="PF00005">
    <property type="entry name" value="ABC_tran"/>
    <property type="match status" value="1"/>
</dbReference>
<feature type="domain" description="ABC transmembrane type-1" evidence="14">
    <location>
        <begin position="1"/>
        <end position="117"/>
    </location>
</feature>
<dbReference type="FunFam" id="3.40.50.300:FF:000163">
    <property type="entry name" value="Multidrug resistance-associated protein member 4"/>
    <property type="match status" value="1"/>
</dbReference>